<evidence type="ECO:0000313" key="5">
    <source>
        <dbReference type="Proteomes" id="UP001279734"/>
    </source>
</evidence>
<proteinExistence type="inferred from homology"/>
<protein>
    <recommendedName>
        <fullName evidence="6">Interactor of constitutive active ROPs 4</fullName>
    </recommendedName>
</protein>
<feature type="compositionally biased region" description="Basic and acidic residues" evidence="3">
    <location>
        <begin position="121"/>
        <end position="135"/>
    </location>
</feature>
<dbReference type="EMBL" id="BSYO01000029">
    <property type="protein sequence ID" value="GMH25614.1"/>
    <property type="molecule type" value="Genomic_DNA"/>
</dbReference>
<keyword evidence="2" id="KW-0175">Coiled coil</keyword>
<feature type="compositionally biased region" description="Basic and acidic residues" evidence="3">
    <location>
        <begin position="144"/>
        <end position="155"/>
    </location>
</feature>
<organism evidence="4 5">
    <name type="scientific">Nepenthes gracilis</name>
    <name type="common">Slender pitcher plant</name>
    <dbReference type="NCBI Taxonomy" id="150966"/>
    <lineage>
        <taxon>Eukaryota</taxon>
        <taxon>Viridiplantae</taxon>
        <taxon>Streptophyta</taxon>
        <taxon>Embryophyta</taxon>
        <taxon>Tracheophyta</taxon>
        <taxon>Spermatophyta</taxon>
        <taxon>Magnoliopsida</taxon>
        <taxon>eudicotyledons</taxon>
        <taxon>Gunneridae</taxon>
        <taxon>Pentapetalae</taxon>
        <taxon>Caryophyllales</taxon>
        <taxon>Nepenthaceae</taxon>
        <taxon>Nepenthes</taxon>
    </lineage>
</organism>
<feature type="compositionally biased region" description="Basic and acidic residues" evidence="3">
    <location>
        <begin position="186"/>
        <end position="201"/>
    </location>
</feature>
<feature type="region of interest" description="Disordered" evidence="3">
    <location>
        <begin position="1"/>
        <end position="162"/>
    </location>
</feature>
<evidence type="ECO:0000256" key="1">
    <source>
        <dbReference type="ARBA" id="ARBA00009778"/>
    </source>
</evidence>
<dbReference type="PANTHER" id="PTHR34224">
    <property type="entry name" value="INTERACTOR OF CONSTITUTIVE ACTIVE ROPS 2, CHLOROPLASTIC-RELATED"/>
    <property type="match status" value="1"/>
</dbReference>
<gene>
    <name evidence="4" type="ORF">Nepgr_027457</name>
</gene>
<comment type="caution">
    <text evidence="4">The sequence shown here is derived from an EMBL/GenBank/DDBJ whole genome shotgun (WGS) entry which is preliminary data.</text>
</comment>
<evidence type="ECO:0000256" key="2">
    <source>
        <dbReference type="ARBA" id="ARBA00023054"/>
    </source>
</evidence>
<evidence type="ECO:0000313" key="4">
    <source>
        <dbReference type="EMBL" id="GMH25614.1"/>
    </source>
</evidence>
<evidence type="ECO:0000256" key="3">
    <source>
        <dbReference type="SAM" id="MobiDB-lite"/>
    </source>
</evidence>
<reference evidence="4" key="1">
    <citation type="submission" date="2023-05" db="EMBL/GenBank/DDBJ databases">
        <title>Nepenthes gracilis genome sequencing.</title>
        <authorList>
            <person name="Fukushima K."/>
        </authorList>
    </citation>
    <scope>NUCLEOTIDE SEQUENCE</scope>
    <source>
        <strain evidence="4">SING2019-196</strain>
    </source>
</reference>
<feature type="compositionally biased region" description="Polar residues" evidence="3">
    <location>
        <begin position="12"/>
        <end position="27"/>
    </location>
</feature>
<keyword evidence="5" id="KW-1185">Reference proteome</keyword>
<evidence type="ECO:0008006" key="6">
    <source>
        <dbReference type="Google" id="ProtNLM"/>
    </source>
</evidence>
<name>A0AAD3TAD6_NEPGR</name>
<sequence>MPRPKVSDMPLRQSSRAPGHQRTSSPDSDPLHRRPIMNRIPKAADRRSPRGSQSDPLSQKKLGTRISDLENQLAQAQEELKSLKQQLASAEAAKKEAHGQLHTKNLKQPAPQKSEIQDSNARGEDEVPEHPHPETDVFEVIHPSADDEKEAKSVDPENQPFEKLSLKNDEVIIQLKALLEEKEKEMSLISHENESLKKQAEEAALEMGSKREEMSSMLAKLEYELKSSKENGFELSGKLEAVEEAKEALEAEMRKLRVQTEQWRKAADAAAAVLAAGSDMNNVRNVSDQYGSMDKQFNGIFNVGSSEAADEVLDDGVGGGKRKAAGIKMFGDLWKKKGQK</sequence>
<dbReference type="PANTHER" id="PTHR34224:SF2">
    <property type="entry name" value="INTERACTOR OF CONSTITUTIVE ACTIVE ROPS 4"/>
    <property type="match status" value="1"/>
</dbReference>
<dbReference type="AlphaFoldDB" id="A0AAD3TAD6"/>
<feature type="region of interest" description="Disordered" evidence="3">
    <location>
        <begin position="186"/>
        <end position="211"/>
    </location>
</feature>
<comment type="similarity">
    <text evidence="1">Belongs to the ICR family.</text>
</comment>
<accession>A0AAD3TAD6</accession>
<dbReference type="Proteomes" id="UP001279734">
    <property type="component" value="Unassembled WGS sequence"/>
</dbReference>
<dbReference type="InterPro" id="IPR029688">
    <property type="entry name" value="ICR"/>
</dbReference>